<evidence type="ECO:0000256" key="1">
    <source>
        <dbReference type="ARBA" id="ARBA00023239"/>
    </source>
</evidence>
<dbReference type="EMBL" id="CP003929">
    <property type="protein sequence ID" value="AGB37371.1"/>
    <property type="molecule type" value="Genomic_DNA"/>
</dbReference>
<gene>
    <name evidence="5" type="ORF">Natoc_1564</name>
</gene>
<proteinExistence type="predicted"/>
<dbReference type="Proteomes" id="UP000010878">
    <property type="component" value="Chromosome"/>
</dbReference>
<dbReference type="OrthoDB" id="350860at2157"/>
<dbReference type="GO" id="GO:0008675">
    <property type="term" value="F:2-dehydro-3-deoxy-phosphogluconate aldolase activity"/>
    <property type="evidence" value="ECO:0007669"/>
    <property type="project" value="UniProtKB-ARBA"/>
</dbReference>
<dbReference type="STRING" id="694430.Natoc_1564"/>
<dbReference type="SMART" id="SM01130">
    <property type="entry name" value="DHDPS"/>
    <property type="match status" value="1"/>
</dbReference>
<reference evidence="5 6" key="1">
    <citation type="submission" date="2012-11" db="EMBL/GenBank/DDBJ databases">
        <title>FINISHED of Natronococcus occultus SP4, DSM 3396.</title>
        <authorList>
            <consortium name="DOE Joint Genome Institute"/>
            <person name="Eisen J."/>
            <person name="Huntemann M."/>
            <person name="Wei C.-L."/>
            <person name="Han J."/>
            <person name="Detter J.C."/>
            <person name="Han C."/>
            <person name="Tapia R."/>
            <person name="Chen A."/>
            <person name="Kyrpides N."/>
            <person name="Mavromatis K."/>
            <person name="Markowitz V."/>
            <person name="Szeto E."/>
            <person name="Ivanova N."/>
            <person name="Mikhailova N."/>
            <person name="Ovchinnikova G."/>
            <person name="Pagani I."/>
            <person name="Pati A."/>
            <person name="Goodwin L."/>
            <person name="Nordberg H.P."/>
            <person name="Cantor M.N."/>
            <person name="Hua S.X."/>
            <person name="Woyke T."/>
            <person name="Eisen J."/>
            <person name="Klenk H.-P."/>
            <person name="Klenk H.-P."/>
        </authorList>
    </citation>
    <scope>NUCLEOTIDE SEQUENCE [LARGE SCALE GENOMIC DNA]</scope>
    <source>
        <strain evidence="5 6">SP4</strain>
    </source>
</reference>
<dbReference type="KEGG" id="nou:Natoc_1564"/>
<dbReference type="GO" id="GO:0008840">
    <property type="term" value="F:4-hydroxy-tetrahydrodipicolinate synthase activity"/>
    <property type="evidence" value="ECO:0007669"/>
    <property type="project" value="TreeGrafter"/>
</dbReference>
<evidence type="ECO:0000256" key="2">
    <source>
        <dbReference type="ARBA" id="ARBA00023270"/>
    </source>
</evidence>
<dbReference type="Gene3D" id="3.20.20.70">
    <property type="entry name" value="Aldolase class I"/>
    <property type="match status" value="1"/>
</dbReference>
<dbReference type="PANTHER" id="PTHR12128:SF66">
    <property type="entry name" value="4-HYDROXY-2-OXOGLUTARATE ALDOLASE, MITOCHONDRIAL"/>
    <property type="match status" value="1"/>
</dbReference>
<dbReference type="eggNOG" id="arCOG04172">
    <property type="taxonomic scope" value="Archaea"/>
</dbReference>
<evidence type="ECO:0000313" key="6">
    <source>
        <dbReference type="Proteomes" id="UP000010878"/>
    </source>
</evidence>
<dbReference type="AlphaFoldDB" id="L0JX93"/>
<dbReference type="SUPFAM" id="SSF51569">
    <property type="entry name" value="Aldolase"/>
    <property type="match status" value="1"/>
</dbReference>
<organism evidence="5 6">
    <name type="scientific">Natronococcus occultus SP4</name>
    <dbReference type="NCBI Taxonomy" id="694430"/>
    <lineage>
        <taxon>Archaea</taxon>
        <taxon>Methanobacteriati</taxon>
        <taxon>Methanobacteriota</taxon>
        <taxon>Stenosarchaea group</taxon>
        <taxon>Halobacteria</taxon>
        <taxon>Halobacteriales</taxon>
        <taxon>Natrialbaceae</taxon>
        <taxon>Natronococcus</taxon>
    </lineage>
</organism>
<evidence type="ECO:0000256" key="3">
    <source>
        <dbReference type="PIRSR" id="PIRSR001365-1"/>
    </source>
</evidence>
<dbReference type="GO" id="GO:0044281">
    <property type="term" value="P:small molecule metabolic process"/>
    <property type="evidence" value="ECO:0007669"/>
    <property type="project" value="UniProtKB-ARBA"/>
</dbReference>
<dbReference type="InterPro" id="IPR020625">
    <property type="entry name" value="Schiff_base-form_aldolases_AS"/>
</dbReference>
<keyword evidence="6" id="KW-1185">Reference proteome</keyword>
<dbReference type="HOGENOM" id="CLU_049343_7_0_2"/>
<dbReference type="Pfam" id="PF00701">
    <property type="entry name" value="DHDPS"/>
    <property type="match status" value="1"/>
</dbReference>
<dbReference type="PIRSF" id="PIRSF001365">
    <property type="entry name" value="DHDPS"/>
    <property type="match status" value="1"/>
</dbReference>
<dbReference type="InterPro" id="IPR002220">
    <property type="entry name" value="DapA-like"/>
</dbReference>
<dbReference type="PANTHER" id="PTHR12128">
    <property type="entry name" value="DIHYDRODIPICOLINATE SYNTHASE"/>
    <property type="match status" value="1"/>
</dbReference>
<feature type="active site" description="Schiff-base intermediate with substrate" evidence="3">
    <location>
        <position position="164"/>
    </location>
</feature>
<dbReference type="PROSITE" id="PS00666">
    <property type="entry name" value="DHDPS_2"/>
    <property type="match status" value="1"/>
</dbReference>
<keyword evidence="1 5" id="KW-0456">Lyase</keyword>
<dbReference type="RefSeq" id="WP_015320819.1">
    <property type="nucleotide sequence ID" value="NC_019974.1"/>
</dbReference>
<evidence type="ECO:0000256" key="4">
    <source>
        <dbReference type="PIRSR" id="PIRSR001365-2"/>
    </source>
</evidence>
<accession>L0JX93</accession>
<sequence>MDLRNALRGVSCPTVTPFDDGAIDEDALVDLLAHLREGGIDSVFACGTSGEFPSLGPEERRRVIELTVDHADGPVVACSGATSVDEAVTHVDNAADAGADAAALVPPYFTPANAPEGNERFFERVAAETTLPIVLYNIPQYTGERIEPETVAALAEREAFVGIKDSSGDLTYFQSLVRETPDEFLCLMGYDSLLVPSIRLGGDGGINALSNVVPRTFAETVETADTDRGQQLQSAAIAPLFETCGAYGFAQAAKTGLVQRDVLPSDEVRPPLVATDDEAAAEIESTLENALAVTER</sequence>
<dbReference type="InterPro" id="IPR013785">
    <property type="entry name" value="Aldolase_TIM"/>
</dbReference>
<protein>
    <submittedName>
        <fullName evidence="5">Dihydrodipicolinate synthase/N-acetylneuraminate lyase</fullName>
    </submittedName>
</protein>
<name>L0JX93_9EURY</name>
<dbReference type="GeneID" id="14404648"/>
<keyword evidence="2" id="KW-0704">Schiff base</keyword>
<feature type="active site" description="Proton donor/acceptor" evidence="3">
    <location>
        <position position="136"/>
    </location>
</feature>
<dbReference type="CDD" id="cd00408">
    <property type="entry name" value="DHDPS-like"/>
    <property type="match status" value="1"/>
</dbReference>
<evidence type="ECO:0000313" key="5">
    <source>
        <dbReference type="EMBL" id="AGB37371.1"/>
    </source>
</evidence>
<dbReference type="PRINTS" id="PR00146">
    <property type="entry name" value="DHPICSNTHASE"/>
</dbReference>
<feature type="binding site" evidence="4">
    <location>
        <position position="206"/>
    </location>
    <ligand>
        <name>pyruvate</name>
        <dbReference type="ChEBI" id="CHEBI:15361"/>
    </ligand>
</feature>